<dbReference type="RefSeq" id="WP_289586097.1">
    <property type="nucleotide sequence ID" value="NZ_JAUDDW010000014.1"/>
</dbReference>
<protein>
    <submittedName>
        <fullName evidence="1">Uncharacterized protein</fullName>
    </submittedName>
</protein>
<gene>
    <name evidence="1" type="ORF">QUW44_04830</name>
</gene>
<comment type="caution">
    <text evidence="1">The sequence shown here is derived from an EMBL/GenBank/DDBJ whole genome shotgun (WGS) entry which is preliminary data.</text>
</comment>
<dbReference type="EMBL" id="JAUDDW010000014">
    <property type="protein sequence ID" value="MDM8266486.1"/>
    <property type="molecule type" value="Genomic_DNA"/>
</dbReference>
<sequence length="91" mass="10637">MSEELIEYKNEFCYTTIAETIISIGQNYDYAIRLDKPREIYRLWREADDLEALDKAVVRAIERQYAPTNNDVGSKMPETVSRSPFKRMIGV</sequence>
<keyword evidence="2" id="KW-1185">Reference proteome</keyword>
<evidence type="ECO:0000313" key="1">
    <source>
        <dbReference type="EMBL" id="MDM8266486.1"/>
    </source>
</evidence>
<name>A0ABT7UXQ0_9LACO</name>
<dbReference type="Proteomes" id="UP001529343">
    <property type="component" value="Unassembled WGS sequence"/>
</dbReference>
<proteinExistence type="predicted"/>
<evidence type="ECO:0000313" key="2">
    <source>
        <dbReference type="Proteomes" id="UP001529343"/>
    </source>
</evidence>
<organism evidence="1 2">
    <name type="scientific">Limosilactobacillus pontis</name>
    <dbReference type="NCBI Taxonomy" id="35787"/>
    <lineage>
        <taxon>Bacteria</taxon>
        <taxon>Bacillati</taxon>
        <taxon>Bacillota</taxon>
        <taxon>Bacilli</taxon>
        <taxon>Lactobacillales</taxon>
        <taxon>Lactobacillaceae</taxon>
        <taxon>Limosilactobacillus</taxon>
    </lineage>
</organism>
<accession>A0ABT7UXQ0</accession>
<reference evidence="2" key="1">
    <citation type="submission" date="2023-06" db="EMBL/GenBank/DDBJ databases">
        <title>Identification and characterization of horizontal gene transfer across gut microbiota members of farm animals based on homology search.</title>
        <authorList>
            <person name="Zeman M."/>
            <person name="Kubasova T."/>
            <person name="Jahodarova E."/>
            <person name="Nykrynova M."/>
            <person name="Rychlik I."/>
        </authorList>
    </citation>
    <scope>NUCLEOTIDE SEQUENCE [LARGE SCALE GENOMIC DNA]</scope>
    <source>
        <strain evidence="2">161_Gplus</strain>
    </source>
</reference>